<name>A0ABD5P8X3_9EURY</name>
<evidence type="ECO:0000313" key="2">
    <source>
        <dbReference type="EMBL" id="MFC4356946.1"/>
    </source>
</evidence>
<feature type="compositionally biased region" description="Basic and acidic residues" evidence="1">
    <location>
        <begin position="1"/>
        <end position="15"/>
    </location>
</feature>
<proteinExistence type="predicted"/>
<keyword evidence="3" id="KW-1185">Reference proteome</keyword>
<dbReference type="EMBL" id="JBHSDS010000003">
    <property type="protein sequence ID" value="MFC4356946.1"/>
    <property type="molecule type" value="Genomic_DNA"/>
</dbReference>
<feature type="region of interest" description="Disordered" evidence="1">
    <location>
        <begin position="1"/>
        <end position="25"/>
    </location>
</feature>
<accession>A0ABD5P8X3</accession>
<dbReference type="Proteomes" id="UP001595921">
    <property type="component" value="Unassembled WGS sequence"/>
</dbReference>
<evidence type="ECO:0000256" key="1">
    <source>
        <dbReference type="SAM" id="MobiDB-lite"/>
    </source>
</evidence>
<evidence type="ECO:0000313" key="3">
    <source>
        <dbReference type="Proteomes" id="UP001595921"/>
    </source>
</evidence>
<protein>
    <recommendedName>
        <fullName evidence="4">PRC-barrel domain-containing protein</fullName>
    </recommendedName>
</protein>
<dbReference type="RefSeq" id="WP_267621888.1">
    <property type="nucleotide sequence ID" value="NZ_JAODIW010000006.1"/>
</dbReference>
<evidence type="ECO:0008006" key="4">
    <source>
        <dbReference type="Google" id="ProtNLM"/>
    </source>
</evidence>
<gene>
    <name evidence="2" type="ORF">ACFO0N_03170</name>
</gene>
<dbReference type="AlphaFoldDB" id="A0ABD5P8X3"/>
<comment type="caution">
    <text evidence="2">The sequence shown here is derived from an EMBL/GenBank/DDBJ whole genome shotgun (WGS) entry which is preliminary data.</text>
</comment>
<organism evidence="2 3">
    <name type="scientific">Halobium salinum</name>
    <dbReference type="NCBI Taxonomy" id="1364940"/>
    <lineage>
        <taxon>Archaea</taxon>
        <taxon>Methanobacteriati</taxon>
        <taxon>Methanobacteriota</taxon>
        <taxon>Stenosarchaea group</taxon>
        <taxon>Halobacteria</taxon>
        <taxon>Halobacteriales</taxon>
        <taxon>Haloferacaceae</taxon>
        <taxon>Halobium</taxon>
    </lineage>
</organism>
<sequence length="87" mass="9465">MQRDFTGEDRDKTVEDASGNEVGTVDLIDEGRAQMSASSDMTSAIKEFLGWDAEDDEGELKREHVAGVDDETVRLRSSDEVGANDGV</sequence>
<reference evidence="2 3" key="1">
    <citation type="journal article" date="2019" name="Int. J. Syst. Evol. Microbiol.">
        <title>The Global Catalogue of Microorganisms (GCM) 10K type strain sequencing project: providing services to taxonomists for standard genome sequencing and annotation.</title>
        <authorList>
            <consortium name="The Broad Institute Genomics Platform"/>
            <consortium name="The Broad Institute Genome Sequencing Center for Infectious Disease"/>
            <person name="Wu L."/>
            <person name="Ma J."/>
        </authorList>
    </citation>
    <scope>NUCLEOTIDE SEQUENCE [LARGE SCALE GENOMIC DNA]</scope>
    <source>
        <strain evidence="2 3">CGMCC 1.12553</strain>
    </source>
</reference>